<evidence type="ECO:0000313" key="1">
    <source>
        <dbReference type="EMBL" id="RYR28316.1"/>
    </source>
</evidence>
<reference evidence="1 2" key="1">
    <citation type="submission" date="2019-01" db="EMBL/GenBank/DDBJ databases">
        <title>Sequencing of cultivated peanut Arachis hypogaea provides insights into genome evolution and oil improvement.</title>
        <authorList>
            <person name="Chen X."/>
        </authorList>
    </citation>
    <scope>NUCLEOTIDE SEQUENCE [LARGE SCALE GENOMIC DNA]</scope>
    <source>
        <strain evidence="2">cv. Fuhuasheng</strain>
        <tissue evidence="1">Leaves</tissue>
    </source>
</reference>
<accession>A0A445APF1</accession>
<keyword evidence="2" id="KW-1185">Reference proteome</keyword>
<organism evidence="1 2">
    <name type="scientific">Arachis hypogaea</name>
    <name type="common">Peanut</name>
    <dbReference type="NCBI Taxonomy" id="3818"/>
    <lineage>
        <taxon>Eukaryota</taxon>
        <taxon>Viridiplantae</taxon>
        <taxon>Streptophyta</taxon>
        <taxon>Embryophyta</taxon>
        <taxon>Tracheophyta</taxon>
        <taxon>Spermatophyta</taxon>
        <taxon>Magnoliopsida</taxon>
        <taxon>eudicotyledons</taxon>
        <taxon>Gunneridae</taxon>
        <taxon>Pentapetalae</taxon>
        <taxon>rosids</taxon>
        <taxon>fabids</taxon>
        <taxon>Fabales</taxon>
        <taxon>Fabaceae</taxon>
        <taxon>Papilionoideae</taxon>
        <taxon>50 kb inversion clade</taxon>
        <taxon>dalbergioids sensu lato</taxon>
        <taxon>Dalbergieae</taxon>
        <taxon>Pterocarpus clade</taxon>
        <taxon>Arachis</taxon>
    </lineage>
</organism>
<dbReference type="Proteomes" id="UP000289738">
    <property type="component" value="Chromosome B01"/>
</dbReference>
<dbReference type="AlphaFoldDB" id="A0A445APF1"/>
<dbReference type="STRING" id="3818.A0A445APF1"/>
<comment type="caution">
    <text evidence="1">The sequence shown here is derived from an EMBL/GenBank/DDBJ whole genome shotgun (WGS) entry which is preliminary data.</text>
</comment>
<dbReference type="InterPro" id="IPR006594">
    <property type="entry name" value="LisH"/>
</dbReference>
<dbReference type="PANTHER" id="PTHR45093:SF4">
    <property type="entry name" value="LISH DOMAIN-CONTAINING PROTEIN"/>
    <property type="match status" value="1"/>
</dbReference>
<dbReference type="EMBL" id="SDMP01000011">
    <property type="protein sequence ID" value="RYR28316.1"/>
    <property type="molecule type" value="Genomic_DNA"/>
</dbReference>
<protein>
    <submittedName>
        <fullName evidence="1">Uncharacterized protein</fullName>
    </submittedName>
</protein>
<sequence>MDVYIYDYLMKRQLHASARAFQAEENVSTDPVAIDVPSGFLFEWWSVFWDIYIARTDKKYSEAAAIYSKIEVCFLIDLN</sequence>
<evidence type="ECO:0000313" key="2">
    <source>
        <dbReference type="Proteomes" id="UP000289738"/>
    </source>
</evidence>
<proteinExistence type="predicted"/>
<dbReference type="PANTHER" id="PTHR45093">
    <property type="entry name" value="TRANSCRIPTION ACTIVATOR MSS11"/>
    <property type="match status" value="1"/>
</dbReference>
<dbReference type="GO" id="GO:0005634">
    <property type="term" value="C:nucleus"/>
    <property type="evidence" value="ECO:0007669"/>
    <property type="project" value="TreeGrafter"/>
</dbReference>
<gene>
    <name evidence="1" type="ORF">Ahy_B01g052427</name>
</gene>
<name>A0A445APF1_ARAHY</name>
<dbReference type="Pfam" id="PF08513">
    <property type="entry name" value="LisH"/>
    <property type="match status" value="1"/>
</dbReference>
<dbReference type="PROSITE" id="PS50896">
    <property type="entry name" value="LISH"/>
    <property type="match status" value="1"/>
</dbReference>